<proteinExistence type="predicted"/>
<reference evidence="1" key="1">
    <citation type="journal article" date="2023" name="Mol. Phylogenet. Evol.">
        <title>Genome-scale phylogeny and comparative genomics of the fungal order Sordariales.</title>
        <authorList>
            <person name="Hensen N."/>
            <person name="Bonometti L."/>
            <person name="Westerberg I."/>
            <person name="Brannstrom I.O."/>
            <person name="Guillou S."/>
            <person name="Cros-Aarteil S."/>
            <person name="Calhoun S."/>
            <person name="Haridas S."/>
            <person name="Kuo A."/>
            <person name="Mondo S."/>
            <person name="Pangilinan J."/>
            <person name="Riley R."/>
            <person name="LaButti K."/>
            <person name="Andreopoulos B."/>
            <person name="Lipzen A."/>
            <person name="Chen C."/>
            <person name="Yan M."/>
            <person name="Daum C."/>
            <person name="Ng V."/>
            <person name="Clum A."/>
            <person name="Steindorff A."/>
            <person name="Ohm R.A."/>
            <person name="Martin F."/>
            <person name="Silar P."/>
            <person name="Natvig D.O."/>
            <person name="Lalanne C."/>
            <person name="Gautier V."/>
            <person name="Ament-Velasquez S.L."/>
            <person name="Kruys A."/>
            <person name="Hutchinson M.I."/>
            <person name="Powell A.J."/>
            <person name="Barry K."/>
            <person name="Miller A.N."/>
            <person name="Grigoriev I.V."/>
            <person name="Debuchy R."/>
            <person name="Gladieux P."/>
            <person name="Hiltunen Thoren M."/>
            <person name="Johannesson H."/>
        </authorList>
    </citation>
    <scope>NUCLEOTIDE SEQUENCE</scope>
    <source>
        <strain evidence="1">CBS 990.96</strain>
    </source>
</reference>
<dbReference type="EMBL" id="MU865506">
    <property type="protein sequence ID" value="KAK4221899.1"/>
    <property type="molecule type" value="Genomic_DNA"/>
</dbReference>
<evidence type="ECO:0000313" key="2">
    <source>
        <dbReference type="Proteomes" id="UP001301958"/>
    </source>
</evidence>
<name>A0AAN6YMC0_9PEZI</name>
<gene>
    <name evidence="1" type="ORF">QBC38DRAFT_448750</name>
</gene>
<dbReference type="Proteomes" id="UP001301958">
    <property type="component" value="Unassembled WGS sequence"/>
</dbReference>
<accession>A0AAN6YMC0</accession>
<comment type="caution">
    <text evidence="1">The sequence shown here is derived from an EMBL/GenBank/DDBJ whole genome shotgun (WGS) entry which is preliminary data.</text>
</comment>
<reference evidence="1" key="2">
    <citation type="submission" date="2023-05" db="EMBL/GenBank/DDBJ databases">
        <authorList>
            <consortium name="Lawrence Berkeley National Laboratory"/>
            <person name="Steindorff A."/>
            <person name="Hensen N."/>
            <person name="Bonometti L."/>
            <person name="Westerberg I."/>
            <person name="Brannstrom I.O."/>
            <person name="Guillou S."/>
            <person name="Cros-Aarteil S."/>
            <person name="Calhoun S."/>
            <person name="Haridas S."/>
            <person name="Kuo A."/>
            <person name="Mondo S."/>
            <person name="Pangilinan J."/>
            <person name="Riley R."/>
            <person name="Labutti K."/>
            <person name="Andreopoulos B."/>
            <person name="Lipzen A."/>
            <person name="Chen C."/>
            <person name="Yanf M."/>
            <person name="Daum C."/>
            <person name="Ng V."/>
            <person name="Clum A."/>
            <person name="Ohm R."/>
            <person name="Martin F."/>
            <person name="Silar P."/>
            <person name="Natvig D."/>
            <person name="Lalanne C."/>
            <person name="Gautier V."/>
            <person name="Ament-Velasquez S.L."/>
            <person name="Kruys A."/>
            <person name="Hutchinson M.I."/>
            <person name="Powell A.J."/>
            <person name="Barry K."/>
            <person name="Miller A.N."/>
            <person name="Grigoriev I.V."/>
            <person name="Debuchy R."/>
            <person name="Gladieux P."/>
            <person name="Thoren M.H."/>
            <person name="Johannesson H."/>
        </authorList>
    </citation>
    <scope>NUCLEOTIDE SEQUENCE</scope>
    <source>
        <strain evidence="1">CBS 990.96</strain>
    </source>
</reference>
<organism evidence="1 2">
    <name type="scientific">Podospora fimiseda</name>
    <dbReference type="NCBI Taxonomy" id="252190"/>
    <lineage>
        <taxon>Eukaryota</taxon>
        <taxon>Fungi</taxon>
        <taxon>Dikarya</taxon>
        <taxon>Ascomycota</taxon>
        <taxon>Pezizomycotina</taxon>
        <taxon>Sordariomycetes</taxon>
        <taxon>Sordariomycetidae</taxon>
        <taxon>Sordariales</taxon>
        <taxon>Podosporaceae</taxon>
        <taxon>Podospora</taxon>
    </lineage>
</organism>
<sequence length="136" mass="15668">MEISEMNHADALQIAHGLFIYVQDQVSDGFEYFSYFDWEENEGLVQDDRRFSTDNHARFIELIKKRREAGHVWDWGETLSKLDEAAYCFARKGLIDPWYEEACKLLREIIDAEKAKEVAAAEKPKDVEVSASTSSG</sequence>
<evidence type="ECO:0000313" key="1">
    <source>
        <dbReference type="EMBL" id="KAK4221899.1"/>
    </source>
</evidence>
<keyword evidence="2" id="KW-1185">Reference proteome</keyword>
<protein>
    <submittedName>
        <fullName evidence="1">Uncharacterized protein</fullName>
    </submittedName>
</protein>
<dbReference type="AlphaFoldDB" id="A0AAN6YMC0"/>